<name>A0A2M7AL97_UNCKA</name>
<dbReference type="AlphaFoldDB" id="A0A2M7AL97"/>
<dbReference type="InterPro" id="IPR030392">
    <property type="entry name" value="S74_ICA"/>
</dbReference>
<protein>
    <recommendedName>
        <fullName evidence="1">Peptidase S74 domain-containing protein</fullName>
    </recommendedName>
</protein>
<proteinExistence type="predicted"/>
<dbReference type="Pfam" id="PF13884">
    <property type="entry name" value="Peptidase_S74"/>
    <property type="match status" value="1"/>
</dbReference>
<sequence>MLKKLAKHLALLLGILLGATLLVFLSRTHFWINFNIYQGIPGLSPIEFTIDTSGNVGVGTTGPLRKLDVIGQISARNSVANDIEITLGADANSTNIYSSYGTTGSFKPMYFWVNNGIKMVLDTSGNVGIGTTSPSQKLEVNGRIRMDIWTADGDVVVYKNPSGDIGLNSSDLRLKKNLEPISSALDKVLGLTGYLYNPVGEPDGAKKRLGVVAQDLIAVGLSEVTYTFTNEAGQEYFGVHYEKLTALLVEAVKE</sequence>
<evidence type="ECO:0000313" key="3">
    <source>
        <dbReference type="Proteomes" id="UP000229916"/>
    </source>
</evidence>
<dbReference type="EMBL" id="PEWD01000097">
    <property type="protein sequence ID" value="PIU68153.1"/>
    <property type="molecule type" value="Genomic_DNA"/>
</dbReference>
<dbReference type="PROSITE" id="PS51688">
    <property type="entry name" value="ICA"/>
    <property type="match status" value="1"/>
</dbReference>
<comment type="caution">
    <text evidence="2">The sequence shown here is derived from an EMBL/GenBank/DDBJ whole genome shotgun (WGS) entry which is preliminary data.</text>
</comment>
<gene>
    <name evidence="2" type="ORF">COS81_04945</name>
</gene>
<accession>A0A2M7AL97</accession>
<organism evidence="2 3">
    <name type="scientific">candidate division WWE3 bacterium CG06_land_8_20_14_3_00_42_16</name>
    <dbReference type="NCBI Taxonomy" id="1975083"/>
    <lineage>
        <taxon>Bacteria</taxon>
        <taxon>Katanobacteria</taxon>
    </lineage>
</organism>
<dbReference type="Proteomes" id="UP000229916">
    <property type="component" value="Unassembled WGS sequence"/>
</dbReference>
<reference evidence="3" key="1">
    <citation type="submission" date="2017-09" db="EMBL/GenBank/DDBJ databases">
        <title>Depth-based differentiation of microbial function through sediment-hosted aquifers and enrichment of novel symbionts in the deep terrestrial subsurface.</title>
        <authorList>
            <person name="Probst A.J."/>
            <person name="Ladd B."/>
            <person name="Jarett J.K."/>
            <person name="Geller-Mcgrath D.E."/>
            <person name="Sieber C.M.K."/>
            <person name="Emerson J.B."/>
            <person name="Anantharaman K."/>
            <person name="Thomas B.C."/>
            <person name="Malmstrom R."/>
            <person name="Stieglmeier M."/>
            <person name="Klingl A."/>
            <person name="Woyke T."/>
            <person name="Ryan C.M."/>
            <person name="Banfield J.F."/>
        </authorList>
    </citation>
    <scope>NUCLEOTIDE SEQUENCE [LARGE SCALE GENOMIC DNA]</scope>
</reference>
<evidence type="ECO:0000259" key="1">
    <source>
        <dbReference type="PROSITE" id="PS51688"/>
    </source>
</evidence>
<feature type="domain" description="Peptidase S74" evidence="1">
    <location>
        <begin position="170"/>
        <end position="254"/>
    </location>
</feature>
<evidence type="ECO:0000313" key="2">
    <source>
        <dbReference type="EMBL" id="PIU68153.1"/>
    </source>
</evidence>